<keyword evidence="1" id="KW-0472">Membrane</keyword>
<feature type="transmembrane region" description="Helical" evidence="1">
    <location>
        <begin position="43"/>
        <end position="64"/>
    </location>
</feature>
<sequence>MVIPPTRASLMWLLVASVMLTPLAIDIYLPSLPVMAADLGQPATALQIIITLLLSSVGLGQIVVGPLTDRRRPALLVGSAL</sequence>
<dbReference type="RefSeq" id="WP_031382849.1">
    <property type="nucleotide sequence ID" value="NZ_BAABKI010000053.1"/>
</dbReference>
<proteinExistence type="predicted"/>
<organism evidence="2 3">
    <name type="scientific">Modicisalibacter zincidurans</name>
    <dbReference type="NCBI Taxonomy" id="1178777"/>
    <lineage>
        <taxon>Bacteria</taxon>
        <taxon>Pseudomonadati</taxon>
        <taxon>Pseudomonadota</taxon>
        <taxon>Gammaproteobacteria</taxon>
        <taxon>Oceanospirillales</taxon>
        <taxon>Halomonadaceae</taxon>
        <taxon>Modicisalibacter</taxon>
    </lineage>
</organism>
<evidence type="ECO:0000256" key="1">
    <source>
        <dbReference type="SAM" id="Phobius"/>
    </source>
</evidence>
<dbReference type="SUPFAM" id="SSF103473">
    <property type="entry name" value="MFS general substrate transporter"/>
    <property type="match status" value="1"/>
</dbReference>
<protein>
    <recommendedName>
        <fullName evidence="4">Bcr/CflA family drug resistance efflux transporter</fullName>
    </recommendedName>
</protein>
<dbReference type="InterPro" id="IPR036259">
    <property type="entry name" value="MFS_trans_sf"/>
</dbReference>
<keyword evidence="1" id="KW-0812">Transmembrane</keyword>
<dbReference type="Gene3D" id="1.20.1720.10">
    <property type="entry name" value="Multidrug resistance protein D"/>
    <property type="match status" value="1"/>
</dbReference>
<evidence type="ECO:0000313" key="3">
    <source>
        <dbReference type="Proteomes" id="UP001500074"/>
    </source>
</evidence>
<gene>
    <name evidence="2" type="ORF">GCM10023342_32420</name>
</gene>
<comment type="caution">
    <text evidence="2">The sequence shown here is derived from an EMBL/GenBank/DDBJ whole genome shotgun (WGS) entry which is preliminary data.</text>
</comment>
<evidence type="ECO:0008006" key="4">
    <source>
        <dbReference type="Google" id="ProtNLM"/>
    </source>
</evidence>
<dbReference type="EMBL" id="BAABKI010000053">
    <property type="protein sequence ID" value="GAA5179837.1"/>
    <property type="molecule type" value="Genomic_DNA"/>
</dbReference>
<dbReference type="Proteomes" id="UP001500074">
    <property type="component" value="Unassembled WGS sequence"/>
</dbReference>
<reference evidence="3" key="1">
    <citation type="journal article" date="2019" name="Int. J. Syst. Evol. Microbiol.">
        <title>The Global Catalogue of Microorganisms (GCM) 10K type strain sequencing project: providing services to taxonomists for standard genome sequencing and annotation.</title>
        <authorList>
            <consortium name="The Broad Institute Genomics Platform"/>
            <consortium name="The Broad Institute Genome Sequencing Center for Infectious Disease"/>
            <person name="Wu L."/>
            <person name="Ma J."/>
        </authorList>
    </citation>
    <scope>NUCLEOTIDE SEQUENCE [LARGE SCALE GENOMIC DNA]</scope>
    <source>
        <strain evidence="3">JCM 18472</strain>
    </source>
</reference>
<keyword evidence="1" id="KW-1133">Transmembrane helix</keyword>
<name>A0ABP9RMU6_9GAMM</name>
<evidence type="ECO:0000313" key="2">
    <source>
        <dbReference type="EMBL" id="GAA5179837.1"/>
    </source>
</evidence>
<feature type="transmembrane region" description="Helical" evidence="1">
    <location>
        <begin position="12"/>
        <end position="31"/>
    </location>
</feature>
<accession>A0ABP9RMU6</accession>
<keyword evidence="3" id="KW-1185">Reference proteome</keyword>